<organism evidence="1">
    <name type="scientific">Anguilla anguilla</name>
    <name type="common">European freshwater eel</name>
    <name type="synonym">Muraena anguilla</name>
    <dbReference type="NCBI Taxonomy" id="7936"/>
    <lineage>
        <taxon>Eukaryota</taxon>
        <taxon>Metazoa</taxon>
        <taxon>Chordata</taxon>
        <taxon>Craniata</taxon>
        <taxon>Vertebrata</taxon>
        <taxon>Euteleostomi</taxon>
        <taxon>Actinopterygii</taxon>
        <taxon>Neopterygii</taxon>
        <taxon>Teleostei</taxon>
        <taxon>Anguilliformes</taxon>
        <taxon>Anguillidae</taxon>
        <taxon>Anguilla</taxon>
    </lineage>
</organism>
<protein>
    <submittedName>
        <fullName evidence="1">Uncharacterized protein</fullName>
    </submittedName>
</protein>
<sequence length="57" mass="6476">MVHSTLHSCVEFTVAVKHVLKVPLLEQDGTFVSTIQRSVHASRRVLFSVQLQRIFAQ</sequence>
<reference evidence="1" key="1">
    <citation type="submission" date="2014-11" db="EMBL/GenBank/DDBJ databases">
        <authorList>
            <person name="Amaro Gonzalez C."/>
        </authorList>
    </citation>
    <scope>NUCLEOTIDE SEQUENCE</scope>
</reference>
<proteinExistence type="predicted"/>
<accession>A0A0E9X0I0</accession>
<evidence type="ECO:0000313" key="1">
    <source>
        <dbReference type="EMBL" id="JAH95213.1"/>
    </source>
</evidence>
<dbReference type="AlphaFoldDB" id="A0A0E9X0I0"/>
<reference evidence="1" key="2">
    <citation type="journal article" date="2015" name="Fish Shellfish Immunol.">
        <title>Early steps in the European eel (Anguilla anguilla)-Vibrio vulnificus interaction in the gills: Role of the RtxA13 toxin.</title>
        <authorList>
            <person name="Callol A."/>
            <person name="Pajuelo D."/>
            <person name="Ebbesson L."/>
            <person name="Teles M."/>
            <person name="MacKenzie S."/>
            <person name="Amaro C."/>
        </authorList>
    </citation>
    <scope>NUCLEOTIDE SEQUENCE</scope>
</reference>
<name>A0A0E9X0I0_ANGAN</name>
<dbReference type="EMBL" id="GBXM01013364">
    <property type="protein sequence ID" value="JAH95213.1"/>
    <property type="molecule type" value="Transcribed_RNA"/>
</dbReference>